<evidence type="ECO:0000313" key="2">
    <source>
        <dbReference type="EMBL" id="TWU06897.1"/>
    </source>
</evidence>
<gene>
    <name evidence="2" type="ORF">CA54_53000</name>
</gene>
<evidence type="ECO:0000313" key="3">
    <source>
        <dbReference type="Proteomes" id="UP000320735"/>
    </source>
</evidence>
<accession>A0A5C6B570</accession>
<dbReference type="EMBL" id="SJPP01000003">
    <property type="protein sequence ID" value="TWU06897.1"/>
    <property type="molecule type" value="Genomic_DNA"/>
</dbReference>
<comment type="caution">
    <text evidence="2">The sequence shown here is derived from an EMBL/GenBank/DDBJ whole genome shotgun (WGS) entry which is preliminary data.</text>
</comment>
<protein>
    <submittedName>
        <fullName evidence="2">SnoaL-like domain protein</fullName>
    </submittedName>
</protein>
<dbReference type="SUPFAM" id="SSF54427">
    <property type="entry name" value="NTF2-like"/>
    <property type="match status" value="1"/>
</dbReference>
<dbReference type="InterPro" id="IPR032710">
    <property type="entry name" value="NTF2-like_dom_sf"/>
</dbReference>
<keyword evidence="3" id="KW-1185">Reference proteome</keyword>
<dbReference type="Gene3D" id="3.10.450.50">
    <property type="match status" value="1"/>
</dbReference>
<dbReference type="RefSeq" id="WP_146373739.1">
    <property type="nucleotide sequence ID" value="NZ_SJPP01000003.1"/>
</dbReference>
<proteinExistence type="predicted"/>
<dbReference type="Pfam" id="PF12680">
    <property type="entry name" value="SnoaL_2"/>
    <property type="match status" value="1"/>
</dbReference>
<evidence type="ECO:0000259" key="1">
    <source>
        <dbReference type="Pfam" id="PF12680"/>
    </source>
</evidence>
<dbReference type="AlphaFoldDB" id="A0A5C6B570"/>
<feature type="domain" description="SnoaL-like" evidence="1">
    <location>
        <begin position="14"/>
        <end position="103"/>
    </location>
</feature>
<name>A0A5C6B570_9PLAN</name>
<organism evidence="2 3">
    <name type="scientific">Symmachiella macrocystis</name>
    <dbReference type="NCBI Taxonomy" id="2527985"/>
    <lineage>
        <taxon>Bacteria</taxon>
        <taxon>Pseudomonadati</taxon>
        <taxon>Planctomycetota</taxon>
        <taxon>Planctomycetia</taxon>
        <taxon>Planctomycetales</taxon>
        <taxon>Planctomycetaceae</taxon>
        <taxon>Symmachiella</taxon>
    </lineage>
</organism>
<dbReference type="Proteomes" id="UP000320735">
    <property type="component" value="Unassembled WGS sequence"/>
</dbReference>
<sequence length="133" mass="14852">MLPPALESWIMISHSKNTEDLADLLADDVVFYSPIVHTAQSGKAATLLYLTAASKVFFNETFTYVKQSVSESAAFLEFTTEIDNIFVNGVDIISWNAEGKICEFKVMIRPLKAINVVHQMMGQMLERMRDASG</sequence>
<dbReference type="OrthoDB" id="1163083at2"/>
<reference evidence="2 3" key="1">
    <citation type="submission" date="2019-02" db="EMBL/GenBank/DDBJ databases">
        <title>Deep-cultivation of Planctomycetes and their phenomic and genomic characterization uncovers novel biology.</title>
        <authorList>
            <person name="Wiegand S."/>
            <person name="Jogler M."/>
            <person name="Boedeker C."/>
            <person name="Pinto D."/>
            <person name="Vollmers J."/>
            <person name="Rivas-Marin E."/>
            <person name="Kohn T."/>
            <person name="Peeters S.H."/>
            <person name="Heuer A."/>
            <person name="Rast P."/>
            <person name="Oberbeckmann S."/>
            <person name="Bunk B."/>
            <person name="Jeske O."/>
            <person name="Meyerdierks A."/>
            <person name="Storesund J.E."/>
            <person name="Kallscheuer N."/>
            <person name="Luecker S."/>
            <person name="Lage O.M."/>
            <person name="Pohl T."/>
            <person name="Merkel B.J."/>
            <person name="Hornburger P."/>
            <person name="Mueller R.-W."/>
            <person name="Bruemmer F."/>
            <person name="Labrenz M."/>
            <person name="Spormann A.M."/>
            <person name="Op Den Camp H."/>
            <person name="Overmann J."/>
            <person name="Amann R."/>
            <person name="Jetten M.S.M."/>
            <person name="Mascher T."/>
            <person name="Medema M.H."/>
            <person name="Devos D.P."/>
            <person name="Kaster A.-K."/>
            <person name="Ovreas L."/>
            <person name="Rohde M."/>
            <person name="Galperin M.Y."/>
            <person name="Jogler C."/>
        </authorList>
    </citation>
    <scope>NUCLEOTIDE SEQUENCE [LARGE SCALE GENOMIC DNA]</scope>
    <source>
        <strain evidence="2 3">CA54</strain>
    </source>
</reference>
<dbReference type="InterPro" id="IPR037401">
    <property type="entry name" value="SnoaL-like"/>
</dbReference>